<dbReference type="EMBL" id="JAACYS010000007">
    <property type="protein sequence ID" value="NCU16702.1"/>
    <property type="molecule type" value="Genomic_DNA"/>
</dbReference>
<evidence type="ECO:0000313" key="9">
    <source>
        <dbReference type="Proteomes" id="UP000743899"/>
    </source>
</evidence>
<reference evidence="8 9" key="1">
    <citation type="submission" date="2020-01" db="EMBL/GenBank/DDBJ databases">
        <title>A novel Bacillus sp. from Pasinler.</title>
        <authorList>
            <person name="Adiguzel A."/>
            <person name="Ay H."/>
            <person name="Baltaci M.O."/>
        </authorList>
    </citation>
    <scope>NUCLEOTIDE SEQUENCE [LARGE SCALE GENOMIC DNA]</scope>
    <source>
        <strain evidence="8 9">P1</strain>
    </source>
</reference>
<accession>A0ABX0A698</accession>
<keyword evidence="9" id="KW-1185">Reference proteome</keyword>
<evidence type="ECO:0000256" key="1">
    <source>
        <dbReference type="ARBA" id="ARBA00005322"/>
    </source>
</evidence>
<comment type="similarity">
    <text evidence="1">Belongs to the FlgM family.</text>
</comment>
<dbReference type="InterPro" id="IPR035890">
    <property type="entry name" value="Anti-sigma-28_factor_FlgM_sf"/>
</dbReference>
<dbReference type="InterPro" id="IPR031316">
    <property type="entry name" value="FlgM_C"/>
</dbReference>
<keyword evidence="6" id="KW-0804">Transcription</keyword>
<evidence type="ECO:0000256" key="6">
    <source>
        <dbReference type="ARBA" id="ARBA00023163"/>
    </source>
</evidence>
<evidence type="ECO:0000256" key="5">
    <source>
        <dbReference type="ARBA" id="ARBA00023015"/>
    </source>
</evidence>
<protein>
    <recommendedName>
        <fullName evidence="2">Negative regulator of flagellin synthesis</fullName>
    </recommendedName>
</protein>
<keyword evidence="4" id="KW-1005">Bacterial flagellum biogenesis</keyword>
<evidence type="ECO:0000256" key="4">
    <source>
        <dbReference type="ARBA" id="ARBA00022795"/>
    </source>
</evidence>
<evidence type="ECO:0000256" key="3">
    <source>
        <dbReference type="ARBA" id="ARBA00022491"/>
    </source>
</evidence>
<dbReference type="InterPro" id="IPR007412">
    <property type="entry name" value="FlgM"/>
</dbReference>
<dbReference type="RefSeq" id="WP_161919539.1">
    <property type="nucleotide sequence ID" value="NZ_JAACYS010000007.1"/>
</dbReference>
<dbReference type="NCBIfam" id="TIGR03824">
    <property type="entry name" value="FlgM_jcvi"/>
    <property type="match status" value="1"/>
</dbReference>
<name>A0ABX0A698_9BACI</name>
<evidence type="ECO:0000259" key="7">
    <source>
        <dbReference type="Pfam" id="PF04316"/>
    </source>
</evidence>
<dbReference type="Proteomes" id="UP000743899">
    <property type="component" value="Unassembled WGS sequence"/>
</dbReference>
<gene>
    <name evidence="8" type="primary">flgM</name>
    <name evidence="8" type="ORF">GW534_02800</name>
</gene>
<keyword evidence="8" id="KW-0966">Cell projection</keyword>
<sequence>MKIQNYGPSGLNPYKRELQKAEALKKNPMKTDDKIEISSEALKLQQQSTDPVRQEKINQLKELIQNGTYKINHQQVAEKIYNYFATKN</sequence>
<feature type="domain" description="Anti-sigma-28 factor FlgM C-terminal" evidence="7">
    <location>
        <begin position="33"/>
        <end position="81"/>
    </location>
</feature>
<comment type="caution">
    <text evidence="8">The sequence shown here is derived from an EMBL/GenBank/DDBJ whole genome shotgun (WGS) entry which is preliminary data.</text>
</comment>
<keyword evidence="8" id="KW-0969">Cilium</keyword>
<dbReference type="SUPFAM" id="SSF101498">
    <property type="entry name" value="Anti-sigma factor FlgM"/>
    <property type="match status" value="1"/>
</dbReference>
<keyword evidence="5" id="KW-0805">Transcription regulation</keyword>
<evidence type="ECO:0000313" key="8">
    <source>
        <dbReference type="EMBL" id="NCU16702.1"/>
    </source>
</evidence>
<keyword evidence="3" id="KW-0678">Repressor</keyword>
<keyword evidence="8" id="KW-0282">Flagellum</keyword>
<evidence type="ECO:0000256" key="2">
    <source>
        <dbReference type="ARBA" id="ARBA00017823"/>
    </source>
</evidence>
<organism evidence="8 9">
    <name type="scientific">Pallidibacillus pasinlerensis</name>
    <dbReference type="NCBI Taxonomy" id="2703818"/>
    <lineage>
        <taxon>Bacteria</taxon>
        <taxon>Bacillati</taxon>
        <taxon>Bacillota</taxon>
        <taxon>Bacilli</taxon>
        <taxon>Bacillales</taxon>
        <taxon>Bacillaceae</taxon>
        <taxon>Pallidibacillus</taxon>
    </lineage>
</organism>
<proteinExistence type="inferred from homology"/>
<dbReference type="Pfam" id="PF04316">
    <property type="entry name" value="FlgM"/>
    <property type="match status" value="1"/>
</dbReference>